<dbReference type="GO" id="GO:0051287">
    <property type="term" value="F:NAD binding"/>
    <property type="evidence" value="ECO:0007669"/>
    <property type="project" value="UniProtKB-UniRule"/>
</dbReference>
<comment type="caution">
    <text evidence="16">The sequence shown here is derived from an EMBL/GenBank/DDBJ whole genome shotgun (WGS) entry which is preliminary data.</text>
</comment>
<dbReference type="AlphaFoldDB" id="A0A532V636"/>
<comment type="caution">
    <text evidence="13">Was originally thought to be a dihydrodipicolinate reductase (DHDPR), catalyzing the conversion of dihydrodipicolinate to tetrahydrodipicolinate. However, it was shown in E.coli that the substrate of the enzymatic reaction is not dihydrodipicolinate (DHDP) but in fact (2S,4S)-4-hydroxy-2,3,4,5-tetrahydrodipicolinic acid (HTPA), the product released by the DapA-catalyzed reaction.</text>
</comment>
<evidence type="ECO:0000313" key="16">
    <source>
        <dbReference type="EMBL" id="TKJ42674.1"/>
    </source>
</evidence>
<name>A0A532V636_UNCT6</name>
<feature type="binding site" evidence="13">
    <location>
        <position position="34"/>
    </location>
    <ligand>
        <name>NAD(+)</name>
        <dbReference type="ChEBI" id="CHEBI:57540"/>
    </ligand>
</feature>
<evidence type="ECO:0000313" key="17">
    <source>
        <dbReference type="Proteomes" id="UP000317778"/>
    </source>
</evidence>
<dbReference type="GO" id="GO:0050661">
    <property type="term" value="F:NADP binding"/>
    <property type="evidence" value="ECO:0007669"/>
    <property type="project" value="UniProtKB-UniRule"/>
</dbReference>
<comment type="subunit">
    <text evidence="13">Homotetramer.</text>
</comment>
<dbReference type="PANTHER" id="PTHR20836">
    <property type="entry name" value="DIHYDRODIPICOLINATE REDUCTASE"/>
    <property type="match status" value="1"/>
</dbReference>
<dbReference type="FunFam" id="3.30.360.10:FF:000004">
    <property type="entry name" value="4-hydroxy-tetrahydrodipicolinate reductase"/>
    <property type="match status" value="1"/>
</dbReference>
<dbReference type="EC" id="1.17.1.8" evidence="10 13"/>
<dbReference type="EMBL" id="NJBO01000010">
    <property type="protein sequence ID" value="TKJ42674.1"/>
    <property type="molecule type" value="Genomic_DNA"/>
</dbReference>
<evidence type="ECO:0000256" key="1">
    <source>
        <dbReference type="ARBA" id="ARBA00006642"/>
    </source>
</evidence>
<accession>A0A532V636</accession>
<dbReference type="SUPFAM" id="SSF55347">
    <property type="entry name" value="Glyceraldehyde-3-phosphate dehydrogenase-like, C-terminal domain"/>
    <property type="match status" value="1"/>
</dbReference>
<gene>
    <name evidence="13" type="primary">dapB</name>
    <name evidence="16" type="ORF">CEE36_07170</name>
</gene>
<dbReference type="InterPro" id="IPR023940">
    <property type="entry name" value="DHDPR_bac"/>
</dbReference>
<feature type="binding site" evidence="13">
    <location>
        <begin position="156"/>
        <end position="157"/>
    </location>
    <ligand>
        <name>(S)-2,3,4,5-tetrahydrodipicolinate</name>
        <dbReference type="ChEBI" id="CHEBI:16845"/>
    </ligand>
</feature>
<evidence type="ECO:0000256" key="13">
    <source>
        <dbReference type="HAMAP-Rule" id="MF_00102"/>
    </source>
</evidence>
<keyword evidence="3 13" id="KW-0028">Amino-acid biosynthesis</keyword>
<dbReference type="InterPro" id="IPR000846">
    <property type="entry name" value="DapB_N"/>
</dbReference>
<comment type="subcellular location">
    <subcellularLocation>
        <location evidence="13">Cytoplasm</location>
    </subcellularLocation>
</comment>
<dbReference type="GO" id="GO:0005829">
    <property type="term" value="C:cytosol"/>
    <property type="evidence" value="ECO:0007669"/>
    <property type="project" value="TreeGrafter"/>
</dbReference>
<keyword evidence="7 13" id="KW-0520">NAD</keyword>
<feature type="active site" description="Proton donor/acceptor" evidence="13">
    <location>
        <position position="146"/>
    </location>
</feature>
<dbReference type="SUPFAM" id="SSF51735">
    <property type="entry name" value="NAD(P)-binding Rossmann-fold domains"/>
    <property type="match status" value="1"/>
</dbReference>
<dbReference type="CDD" id="cd02274">
    <property type="entry name" value="DHDPR_N"/>
    <property type="match status" value="1"/>
</dbReference>
<dbReference type="Gene3D" id="3.40.50.720">
    <property type="entry name" value="NAD(P)-binding Rossmann-like Domain"/>
    <property type="match status" value="1"/>
</dbReference>
<dbReference type="Pfam" id="PF05173">
    <property type="entry name" value="DapB_C"/>
    <property type="match status" value="1"/>
</dbReference>
<dbReference type="InterPro" id="IPR022664">
    <property type="entry name" value="DapB_N_CS"/>
</dbReference>
<feature type="active site" description="Proton donor" evidence="13">
    <location>
        <position position="150"/>
    </location>
</feature>
<dbReference type="PANTHER" id="PTHR20836:SF0">
    <property type="entry name" value="4-HYDROXY-TETRAHYDRODIPICOLINATE REDUCTASE 1, CHLOROPLASTIC-RELATED"/>
    <property type="match status" value="1"/>
</dbReference>
<sequence>MIRVIVAGGCGRMAGEVARLVSEAEDMELVGIVERADHPDIGKSRYGMDITAELASLLEEADVVVEFTSPEGLFQIIETMRPSRLPLVSGTTGLSEEDLNRLKESAAERAILWAPNMSVGVNLMFKLAAETTRALPDYDVEIVEMHHRHKKDAPSGTAKKLAGIIKANRRITKVIYGREGYTGERAPDELAVLALRGGDVAGEHTLYFATEGERLELTHRASSRLAFAKGTLKAIRFIAHKPKRFYQFADILEES</sequence>
<feature type="binding site" evidence="13">
    <location>
        <position position="35"/>
    </location>
    <ligand>
        <name>NADP(+)</name>
        <dbReference type="ChEBI" id="CHEBI:58349"/>
    </ligand>
</feature>
<comment type="pathway">
    <text evidence="9 13">Amino-acid biosynthesis; L-lysine biosynthesis via DAP pathway; (S)-tetrahydrodipicolinate from L-aspartate: step 4/4.</text>
</comment>
<dbReference type="GO" id="GO:0019877">
    <property type="term" value="P:diaminopimelate biosynthetic process"/>
    <property type="evidence" value="ECO:0007669"/>
    <property type="project" value="UniProtKB-UniRule"/>
</dbReference>
<feature type="domain" description="Dihydrodipicolinate reductase N-terminal" evidence="14">
    <location>
        <begin position="2"/>
        <end position="117"/>
    </location>
</feature>
<evidence type="ECO:0000256" key="7">
    <source>
        <dbReference type="ARBA" id="ARBA00023027"/>
    </source>
</evidence>
<keyword evidence="4 13" id="KW-0521">NADP</keyword>
<evidence type="ECO:0000256" key="4">
    <source>
        <dbReference type="ARBA" id="ARBA00022857"/>
    </source>
</evidence>
<keyword evidence="5 13" id="KW-0220">Diaminopimelate biosynthesis</keyword>
<dbReference type="Pfam" id="PF01113">
    <property type="entry name" value="DapB_N"/>
    <property type="match status" value="1"/>
</dbReference>
<proteinExistence type="inferred from homology"/>
<evidence type="ECO:0000259" key="14">
    <source>
        <dbReference type="Pfam" id="PF01113"/>
    </source>
</evidence>
<evidence type="ECO:0000256" key="12">
    <source>
        <dbReference type="ARBA" id="ARBA00049396"/>
    </source>
</evidence>
<evidence type="ECO:0000256" key="11">
    <source>
        <dbReference type="ARBA" id="ARBA00049080"/>
    </source>
</evidence>
<dbReference type="Proteomes" id="UP000317778">
    <property type="component" value="Unassembled WGS sequence"/>
</dbReference>
<keyword evidence="6 13" id="KW-0560">Oxidoreductase</keyword>
<comment type="function">
    <text evidence="13">Catalyzes the conversion of 4-hydroxy-tetrahydrodipicolinate (HTPA) to tetrahydrodipicolinate.</text>
</comment>
<protein>
    <recommendedName>
        <fullName evidence="10 13">4-hydroxy-tetrahydrodipicolinate reductase</fullName>
        <shortName evidence="13">HTPA reductase</shortName>
        <ecNumber evidence="10 13">1.17.1.8</ecNumber>
    </recommendedName>
</protein>
<keyword evidence="2 13" id="KW-0963">Cytoplasm</keyword>
<dbReference type="PIRSF" id="PIRSF000161">
    <property type="entry name" value="DHPR"/>
    <property type="match status" value="1"/>
</dbReference>
<dbReference type="GO" id="GO:0008839">
    <property type="term" value="F:4-hydroxy-tetrahydrodipicolinate reductase"/>
    <property type="evidence" value="ECO:0007669"/>
    <property type="project" value="UniProtKB-UniRule"/>
</dbReference>
<evidence type="ECO:0000256" key="3">
    <source>
        <dbReference type="ARBA" id="ARBA00022605"/>
    </source>
</evidence>
<dbReference type="InterPro" id="IPR022663">
    <property type="entry name" value="DapB_C"/>
</dbReference>
<feature type="binding site" evidence="13">
    <location>
        <position position="147"/>
    </location>
    <ligand>
        <name>(S)-2,3,4,5-tetrahydrodipicolinate</name>
        <dbReference type="ChEBI" id="CHEBI:16845"/>
    </ligand>
</feature>
<feature type="binding site" evidence="13">
    <location>
        <begin position="114"/>
        <end position="117"/>
    </location>
    <ligand>
        <name>NAD(+)</name>
        <dbReference type="ChEBI" id="CHEBI:57540"/>
    </ligand>
</feature>
<evidence type="ECO:0000256" key="2">
    <source>
        <dbReference type="ARBA" id="ARBA00022490"/>
    </source>
</evidence>
<feature type="binding site" evidence="13">
    <location>
        <begin position="90"/>
        <end position="92"/>
    </location>
    <ligand>
        <name>NAD(+)</name>
        <dbReference type="ChEBI" id="CHEBI:57540"/>
    </ligand>
</feature>
<dbReference type="InterPro" id="IPR036291">
    <property type="entry name" value="NAD(P)-bd_dom_sf"/>
</dbReference>
<dbReference type="GO" id="GO:0016726">
    <property type="term" value="F:oxidoreductase activity, acting on CH or CH2 groups, NAD or NADP as acceptor"/>
    <property type="evidence" value="ECO:0007669"/>
    <property type="project" value="UniProtKB-UniRule"/>
</dbReference>
<dbReference type="PROSITE" id="PS01298">
    <property type="entry name" value="DAPB"/>
    <property type="match status" value="1"/>
</dbReference>
<dbReference type="UniPathway" id="UPA00034">
    <property type="reaction ID" value="UER00018"/>
</dbReference>
<dbReference type="GO" id="GO:0009089">
    <property type="term" value="P:lysine biosynthetic process via diaminopimelate"/>
    <property type="evidence" value="ECO:0007669"/>
    <property type="project" value="UniProtKB-UniRule"/>
</dbReference>
<feature type="domain" description="Dihydrodipicolinate reductase C-terminal" evidence="15">
    <location>
        <begin position="120"/>
        <end position="252"/>
    </location>
</feature>
<comment type="catalytic activity">
    <reaction evidence="12 13">
        <text>(S)-2,3,4,5-tetrahydrodipicolinate + NAD(+) + H2O = (2S,4S)-4-hydroxy-2,3,4,5-tetrahydrodipicolinate + NADH + H(+)</text>
        <dbReference type="Rhea" id="RHEA:35323"/>
        <dbReference type="ChEBI" id="CHEBI:15377"/>
        <dbReference type="ChEBI" id="CHEBI:15378"/>
        <dbReference type="ChEBI" id="CHEBI:16845"/>
        <dbReference type="ChEBI" id="CHEBI:57540"/>
        <dbReference type="ChEBI" id="CHEBI:57945"/>
        <dbReference type="ChEBI" id="CHEBI:67139"/>
        <dbReference type="EC" id="1.17.1.8"/>
    </reaction>
</comment>
<dbReference type="HAMAP" id="MF_00102">
    <property type="entry name" value="DapB"/>
    <property type="match status" value="1"/>
</dbReference>
<dbReference type="NCBIfam" id="TIGR00036">
    <property type="entry name" value="dapB"/>
    <property type="match status" value="1"/>
</dbReference>
<comment type="catalytic activity">
    <reaction evidence="11 13">
        <text>(S)-2,3,4,5-tetrahydrodipicolinate + NADP(+) + H2O = (2S,4S)-4-hydroxy-2,3,4,5-tetrahydrodipicolinate + NADPH + H(+)</text>
        <dbReference type="Rhea" id="RHEA:35331"/>
        <dbReference type="ChEBI" id="CHEBI:15377"/>
        <dbReference type="ChEBI" id="CHEBI:15378"/>
        <dbReference type="ChEBI" id="CHEBI:16845"/>
        <dbReference type="ChEBI" id="CHEBI:57783"/>
        <dbReference type="ChEBI" id="CHEBI:58349"/>
        <dbReference type="ChEBI" id="CHEBI:67139"/>
        <dbReference type="EC" id="1.17.1.8"/>
    </reaction>
</comment>
<dbReference type="Gene3D" id="3.30.360.10">
    <property type="entry name" value="Dihydrodipicolinate Reductase, domain 2"/>
    <property type="match status" value="1"/>
</dbReference>
<evidence type="ECO:0000256" key="10">
    <source>
        <dbReference type="ARBA" id="ARBA00038983"/>
    </source>
</evidence>
<reference evidence="16 17" key="1">
    <citation type="submission" date="2017-06" db="EMBL/GenBank/DDBJ databases">
        <title>Novel microbial phyla capable of carbon fixation and sulfur reduction in deep-sea sediments.</title>
        <authorList>
            <person name="Huang J."/>
            <person name="Baker B."/>
            <person name="Wang Y."/>
        </authorList>
    </citation>
    <scope>NUCLEOTIDE SEQUENCE [LARGE SCALE GENOMIC DNA]</scope>
    <source>
        <strain evidence="16">B3_TA06</strain>
    </source>
</reference>
<evidence type="ECO:0000259" key="15">
    <source>
        <dbReference type="Pfam" id="PF05173"/>
    </source>
</evidence>
<evidence type="ECO:0000256" key="5">
    <source>
        <dbReference type="ARBA" id="ARBA00022915"/>
    </source>
</evidence>
<feature type="binding site" evidence="13">
    <location>
        <begin position="8"/>
        <end position="13"/>
    </location>
    <ligand>
        <name>NAD(+)</name>
        <dbReference type="ChEBI" id="CHEBI:57540"/>
    </ligand>
</feature>
<keyword evidence="8 13" id="KW-0457">Lysine biosynthesis</keyword>
<organism evidence="16 17">
    <name type="scientific">candidate division TA06 bacterium B3_TA06</name>
    <dbReference type="NCBI Taxonomy" id="2012487"/>
    <lineage>
        <taxon>Bacteria</taxon>
        <taxon>Bacteria division TA06</taxon>
    </lineage>
</organism>
<evidence type="ECO:0000256" key="6">
    <source>
        <dbReference type="ARBA" id="ARBA00023002"/>
    </source>
</evidence>
<evidence type="ECO:0000256" key="8">
    <source>
        <dbReference type="ARBA" id="ARBA00023154"/>
    </source>
</evidence>
<evidence type="ECO:0000256" key="9">
    <source>
        <dbReference type="ARBA" id="ARBA00037922"/>
    </source>
</evidence>
<comment type="similarity">
    <text evidence="1 13">Belongs to the DapB family.</text>
</comment>